<accession>A0A9P4WDE1</accession>
<dbReference type="AlphaFoldDB" id="A0A9P4WDE1"/>
<dbReference type="Pfam" id="PF17111">
    <property type="entry name" value="PigL_N"/>
    <property type="match status" value="1"/>
</dbReference>
<evidence type="ECO:0000313" key="3">
    <source>
        <dbReference type="Proteomes" id="UP000801428"/>
    </source>
</evidence>
<dbReference type="OrthoDB" id="432483at2759"/>
<name>A0A9P4WDE1_CURKU</name>
<protein>
    <recommendedName>
        <fullName evidence="1">Azaphilone pigments biosynthesis cluster protein L N-terminal domain-containing protein</fullName>
    </recommendedName>
</protein>
<feature type="domain" description="Azaphilone pigments biosynthesis cluster protein L N-terminal" evidence="1">
    <location>
        <begin position="1"/>
        <end position="212"/>
    </location>
</feature>
<evidence type="ECO:0000259" key="1">
    <source>
        <dbReference type="Pfam" id="PF17111"/>
    </source>
</evidence>
<dbReference type="EMBL" id="SWKU01000006">
    <property type="protein sequence ID" value="KAF3005618.1"/>
    <property type="molecule type" value="Genomic_DNA"/>
</dbReference>
<evidence type="ECO:0000313" key="2">
    <source>
        <dbReference type="EMBL" id="KAF3005618.1"/>
    </source>
</evidence>
<dbReference type="InterPro" id="IPR031348">
    <property type="entry name" value="PigL_N"/>
</dbReference>
<proteinExistence type="predicted"/>
<dbReference type="Proteomes" id="UP000801428">
    <property type="component" value="Unassembled WGS sequence"/>
</dbReference>
<organism evidence="2 3">
    <name type="scientific">Curvularia kusanoi</name>
    <name type="common">Cochliobolus kusanoi</name>
    <dbReference type="NCBI Taxonomy" id="90978"/>
    <lineage>
        <taxon>Eukaryota</taxon>
        <taxon>Fungi</taxon>
        <taxon>Dikarya</taxon>
        <taxon>Ascomycota</taxon>
        <taxon>Pezizomycotina</taxon>
        <taxon>Dothideomycetes</taxon>
        <taxon>Pleosporomycetidae</taxon>
        <taxon>Pleosporales</taxon>
        <taxon>Pleosporineae</taxon>
        <taxon>Pleosporaceae</taxon>
        <taxon>Curvularia</taxon>
    </lineage>
</organism>
<gene>
    <name evidence="2" type="ORF">E8E13_002567</name>
</gene>
<comment type="caution">
    <text evidence="2">The sequence shown here is derived from an EMBL/GenBank/DDBJ whole genome shotgun (WGS) entry which is preliminary data.</text>
</comment>
<sequence length="301" mass="33520">MDPLSITASVVGIAMATLQSLQILKQTIENIKDAPATLKDLSYDLSILSPILDALLETVRNRPEQIVLNEQIVRATASCNTACTSLQSQMYHWTKHSTKEKMFWYDKWKVGLFGLERIKAFRGQIEACKNTLNVALSTSTVLTTCRQGNLMQEMKDMMLQQNEVLLKQQISRAGAEFSQVSRDMQLVTRSTNDRPNSTSTRVEALEESKDSILLELSNLQSAHQNCIRACEEALAQTVNQRTGVKVKGLRASNHGKNITGFINTSKEESRIDLDISDVVADTHGINVAGVVNGFDFRDLRS</sequence>
<keyword evidence="3" id="KW-1185">Reference proteome</keyword>
<reference evidence="2" key="1">
    <citation type="submission" date="2019-04" db="EMBL/GenBank/DDBJ databases">
        <title>Sequencing of skin fungus with MAO and IRED activity.</title>
        <authorList>
            <person name="Marsaioli A.J."/>
            <person name="Bonatto J.M.C."/>
            <person name="Reis Junior O."/>
        </authorList>
    </citation>
    <scope>NUCLEOTIDE SEQUENCE</scope>
    <source>
        <strain evidence="2">30M1</strain>
    </source>
</reference>